<protein>
    <submittedName>
        <fullName evidence="2">Uncharacterized protein</fullName>
    </submittedName>
</protein>
<gene>
    <name evidence="2" type="ORF">AVDCRST_MAG42-2227</name>
</gene>
<feature type="compositionally biased region" description="Basic and acidic residues" evidence="1">
    <location>
        <begin position="27"/>
        <end position="39"/>
    </location>
</feature>
<dbReference type="EMBL" id="CADCTA010000079">
    <property type="protein sequence ID" value="CAA9250940.1"/>
    <property type="molecule type" value="Genomic_DNA"/>
</dbReference>
<proteinExistence type="predicted"/>
<reference evidence="2" key="1">
    <citation type="submission" date="2020-02" db="EMBL/GenBank/DDBJ databases">
        <authorList>
            <person name="Meier V. D."/>
        </authorList>
    </citation>
    <scope>NUCLEOTIDE SEQUENCE</scope>
    <source>
        <strain evidence="2">AVDCRST_MAG42</strain>
    </source>
</reference>
<evidence type="ECO:0000256" key="1">
    <source>
        <dbReference type="SAM" id="MobiDB-lite"/>
    </source>
</evidence>
<organism evidence="2">
    <name type="scientific">uncultured Chthoniobacterales bacterium</name>
    <dbReference type="NCBI Taxonomy" id="1836801"/>
    <lineage>
        <taxon>Bacteria</taxon>
        <taxon>Pseudomonadati</taxon>
        <taxon>Verrucomicrobiota</taxon>
        <taxon>Spartobacteria</taxon>
        <taxon>Chthoniobacterales</taxon>
        <taxon>environmental samples</taxon>
    </lineage>
</organism>
<accession>A0A6J4IF65</accession>
<feature type="region of interest" description="Disordered" evidence="1">
    <location>
        <begin position="17"/>
        <end position="59"/>
    </location>
</feature>
<evidence type="ECO:0000313" key="2">
    <source>
        <dbReference type="EMBL" id="CAA9250940.1"/>
    </source>
</evidence>
<name>A0A6J4IF65_9BACT</name>
<sequence>MPDQWWQERQERSELQGLSLALSARPGRPELQERLRQPERWSPASQHQWLAAGRFEQRR</sequence>
<dbReference type="AlphaFoldDB" id="A0A6J4IF65"/>